<reference evidence="1" key="1">
    <citation type="submission" date="2023-03" db="UniProtKB">
        <authorList>
            <consortium name="EnsemblPlants"/>
        </authorList>
    </citation>
    <scope>IDENTIFICATION</scope>
</reference>
<dbReference type="AlphaFoldDB" id="A0A9I9E7D0"/>
<evidence type="ECO:0000313" key="1">
    <source>
        <dbReference type="EnsemblPlants" id="MELO3C029794.2.1"/>
    </source>
</evidence>
<dbReference type="EnsemblPlants" id="MELO3C029794.2.1">
    <property type="protein sequence ID" value="MELO3C029794.2.1"/>
    <property type="gene ID" value="MELO3C029794.2"/>
</dbReference>
<organism evidence="1">
    <name type="scientific">Cucumis melo</name>
    <name type="common">Muskmelon</name>
    <dbReference type="NCBI Taxonomy" id="3656"/>
    <lineage>
        <taxon>Eukaryota</taxon>
        <taxon>Viridiplantae</taxon>
        <taxon>Streptophyta</taxon>
        <taxon>Embryophyta</taxon>
        <taxon>Tracheophyta</taxon>
        <taxon>Spermatophyta</taxon>
        <taxon>Magnoliopsida</taxon>
        <taxon>eudicotyledons</taxon>
        <taxon>Gunneridae</taxon>
        <taxon>Pentapetalae</taxon>
        <taxon>rosids</taxon>
        <taxon>fabids</taxon>
        <taxon>Cucurbitales</taxon>
        <taxon>Cucurbitaceae</taxon>
        <taxon>Benincaseae</taxon>
        <taxon>Cucumis</taxon>
    </lineage>
</organism>
<protein>
    <submittedName>
        <fullName evidence="1">Uncharacterized protein</fullName>
    </submittedName>
</protein>
<sequence>MVFPTPLPTHCARRRERWFSRRISRRPQQRIGKALIPD</sequence>
<name>A0A9I9E7D0_CUCME</name>
<dbReference type="Gramene" id="MELO3C029794.2.1">
    <property type="protein sequence ID" value="MELO3C029794.2.1"/>
    <property type="gene ID" value="MELO3C029794.2"/>
</dbReference>
<proteinExistence type="predicted"/>
<accession>A0A9I9E7D0</accession>